<dbReference type="Gene3D" id="3.40.50.300">
    <property type="entry name" value="P-loop containing nucleotide triphosphate hydrolases"/>
    <property type="match status" value="1"/>
</dbReference>
<dbReference type="InterPro" id="IPR027417">
    <property type="entry name" value="P-loop_NTPase"/>
</dbReference>
<dbReference type="PROSITE" id="PS51192">
    <property type="entry name" value="HELICASE_ATP_BIND_1"/>
    <property type="match status" value="1"/>
</dbReference>
<feature type="domain" description="Helicase ATP-binding" evidence="3">
    <location>
        <begin position="572"/>
        <end position="741"/>
    </location>
</feature>
<evidence type="ECO:0000256" key="2">
    <source>
        <dbReference type="SAM" id="MobiDB-lite"/>
    </source>
</evidence>
<dbReference type="PANTHER" id="PTHR10799">
    <property type="entry name" value="SNF2/RAD54 HELICASE FAMILY"/>
    <property type="match status" value="1"/>
</dbReference>
<feature type="region of interest" description="Disordered" evidence="2">
    <location>
        <begin position="20"/>
        <end position="48"/>
    </location>
</feature>
<evidence type="ECO:0000256" key="1">
    <source>
        <dbReference type="ARBA" id="ARBA00022801"/>
    </source>
</evidence>
<dbReference type="InterPro" id="IPR000330">
    <property type="entry name" value="SNF2_N"/>
</dbReference>
<dbReference type="FunFam" id="3.40.50.300:FF:000533">
    <property type="entry name" value="Helicase, Snf2 family"/>
    <property type="match status" value="1"/>
</dbReference>
<evidence type="ECO:0000259" key="4">
    <source>
        <dbReference type="PROSITE" id="PS51194"/>
    </source>
</evidence>
<dbReference type="GO" id="GO:0016787">
    <property type="term" value="F:hydrolase activity"/>
    <property type="evidence" value="ECO:0007669"/>
    <property type="project" value="UniProtKB-KW"/>
</dbReference>
<evidence type="ECO:0000259" key="3">
    <source>
        <dbReference type="PROSITE" id="PS51192"/>
    </source>
</evidence>
<keyword evidence="1" id="KW-0378">Hydrolase</keyword>
<dbReference type="Proteomes" id="UP000178606">
    <property type="component" value="Unassembled WGS sequence"/>
</dbReference>
<keyword evidence="5" id="KW-0067">ATP-binding</keyword>
<dbReference type="InterPro" id="IPR049730">
    <property type="entry name" value="SNF2/RAD54-like_C"/>
</dbReference>
<accession>A0A1F6C4I4</accession>
<dbReference type="SMART" id="SM00490">
    <property type="entry name" value="HELICc"/>
    <property type="match status" value="1"/>
</dbReference>
<dbReference type="InterPro" id="IPR038718">
    <property type="entry name" value="SNF2-like_sf"/>
</dbReference>
<dbReference type="InterPro" id="IPR022138">
    <property type="entry name" value="DUF3670"/>
</dbReference>
<dbReference type="CDD" id="cd18012">
    <property type="entry name" value="DEXQc_arch_SWI2_SNF2"/>
    <property type="match status" value="1"/>
</dbReference>
<dbReference type="PROSITE" id="PS51194">
    <property type="entry name" value="HELICASE_CTER"/>
    <property type="match status" value="1"/>
</dbReference>
<comment type="caution">
    <text evidence="5">The sequence shown here is derived from an EMBL/GenBank/DDBJ whole genome shotgun (WGS) entry which is preliminary data.</text>
</comment>
<evidence type="ECO:0000313" key="6">
    <source>
        <dbReference type="Proteomes" id="UP000178606"/>
    </source>
</evidence>
<name>A0A1F6C4I4_HANXR</name>
<feature type="compositionally biased region" description="Low complexity" evidence="2">
    <location>
        <begin position="20"/>
        <end position="29"/>
    </location>
</feature>
<organism evidence="5 6">
    <name type="scientific">Handelsmanbacteria sp. (strain RIFCSPLOWO2_12_FULL_64_10)</name>
    <dbReference type="NCBI Taxonomy" id="1817868"/>
    <lineage>
        <taxon>Bacteria</taxon>
        <taxon>Candidatus Handelsmaniibacteriota</taxon>
    </lineage>
</organism>
<dbReference type="GO" id="GO:0005524">
    <property type="term" value="F:ATP binding"/>
    <property type="evidence" value="ECO:0007669"/>
    <property type="project" value="InterPro"/>
</dbReference>
<dbReference type="EMBL" id="MFKF01000418">
    <property type="protein sequence ID" value="OGG44061.1"/>
    <property type="molecule type" value="Genomic_DNA"/>
</dbReference>
<evidence type="ECO:0000313" key="5">
    <source>
        <dbReference type="EMBL" id="OGG44061.1"/>
    </source>
</evidence>
<feature type="domain" description="Helicase C-terminal" evidence="4">
    <location>
        <begin position="867"/>
        <end position="1024"/>
    </location>
</feature>
<reference evidence="5 6" key="1">
    <citation type="journal article" date="2016" name="Nat. Commun.">
        <title>Thousands of microbial genomes shed light on interconnected biogeochemical processes in an aquifer system.</title>
        <authorList>
            <person name="Anantharaman K."/>
            <person name="Brown C.T."/>
            <person name="Hug L.A."/>
            <person name="Sharon I."/>
            <person name="Castelle C.J."/>
            <person name="Probst A.J."/>
            <person name="Thomas B.C."/>
            <person name="Singh A."/>
            <person name="Wilkins M.J."/>
            <person name="Karaoz U."/>
            <person name="Brodie E.L."/>
            <person name="Williams K.H."/>
            <person name="Hubbard S.S."/>
            <person name="Banfield J.F."/>
        </authorList>
    </citation>
    <scope>NUCLEOTIDE SEQUENCE [LARGE SCALE GENOMIC DNA]</scope>
    <source>
        <strain evidence="6">RIFCSPLOWO2_12_FULL_64_10</strain>
    </source>
</reference>
<dbReference type="SUPFAM" id="SSF52540">
    <property type="entry name" value="P-loop containing nucleoside triphosphate hydrolases"/>
    <property type="match status" value="2"/>
</dbReference>
<dbReference type="Pfam" id="PF00176">
    <property type="entry name" value="SNF2-rel_dom"/>
    <property type="match status" value="1"/>
</dbReference>
<protein>
    <submittedName>
        <fullName evidence="5">Helicase SNF2</fullName>
    </submittedName>
</protein>
<dbReference type="Gene3D" id="3.40.50.10810">
    <property type="entry name" value="Tandem AAA-ATPase domain"/>
    <property type="match status" value="1"/>
</dbReference>
<dbReference type="InterPro" id="IPR001650">
    <property type="entry name" value="Helicase_C-like"/>
</dbReference>
<dbReference type="AlphaFoldDB" id="A0A1F6C4I4"/>
<dbReference type="InterPro" id="IPR014001">
    <property type="entry name" value="Helicase_ATP-bd"/>
</dbReference>
<proteinExistence type="predicted"/>
<dbReference type="SMART" id="SM00487">
    <property type="entry name" value="DEXDc"/>
    <property type="match status" value="1"/>
</dbReference>
<dbReference type="Pfam" id="PF12419">
    <property type="entry name" value="DUF3670"/>
    <property type="match status" value="1"/>
</dbReference>
<dbReference type="CDD" id="cd18793">
    <property type="entry name" value="SF2_C_SNF"/>
    <property type="match status" value="1"/>
</dbReference>
<sequence>MIVLHAGICDGRLLLWGETPAQSGAAPPGRRGRRPKVPRPERLPFDAGTEGLRAALEQVGIEARATERPSPVTAWLPTFQGRPAGSSPLIAEPPEPGAEAALMPWTVTALGLPRPQAIELLCACAGRQTLAPGVIVGKDLAFWATALQFAGTLVARQQFLPGVIEGEDGYRARWQPVFSGPEVDRLATLVRAVPHACRALSASADAPPETPAASLLSDFVAGMVDHLVRTPVLTAPEPLRRGRPRGKKAPAFASLHDQWMHALRSPDGRMEGDGEALAQFAAQTLEWQRPISVWTSAPFRLCFRLEEPEGDGDAWRVRYLLQAANDPSLLIPAEEAWGVRGRSVLKRAGFRAQEHLLLSLGQASGICPRIEASLKASAPGGYALDADGAHEFLTEKAQALEQTGFGVMLPAWWTRKGTKLRLTARASVKAPAMSAGGGLSLDQVVQVDWEIALGGERLSLEELRALARLKSSLVRVRGQWVQVSAEEIQAALDFWRRKAAGQVPAHEVVRMALGAEGGTPGGIAFEGVRATGWVADLLEQLDGRASFEEISAPEGFQGTLRPYQARGYSWLNFLRRWGLGACLADDMGLGKTIQALALIQRDWEANGNGLSIRRRRPVLLVCPTSVVGNWQKEAARFTPGLPVLVHHGITRAKGPSFKKEAQKQAIVISSYALLHRDFDILKEVAWSGVILDEAQNVKNPETKQAKAARALRADYRVALTGTPVENHVGDLWSLVEFLNPGLLGSRAEFKRTFFIPIQAGRDPEAMGRLKRLTGPFILRRLKTDRSIIADLPEKLEMKVYCTLTREQASLYAAVTEEAVRALEGAEGIQRRGVVLATLSKLKQVCNHPAQFLGDNSAIPGRSGKLARLTEMLEEVLGVGDRALVFSQFAEMGEILRRHLQEMFGQEALFLHGAVPKRRRDRMVERFQADGDGPRIFLLSLKAGGTGLNLTRANHVFHFDRWWNPAVENQATDRAFRIGQTRNVQVHKFLCAGTFEERIDEMIERKKEVAEKVVGTGEGWLTELSTAELKDLFALRREAVGE</sequence>
<dbReference type="GO" id="GO:0004386">
    <property type="term" value="F:helicase activity"/>
    <property type="evidence" value="ECO:0007669"/>
    <property type="project" value="UniProtKB-KW"/>
</dbReference>
<keyword evidence="5" id="KW-0547">Nucleotide-binding</keyword>
<dbReference type="Pfam" id="PF00271">
    <property type="entry name" value="Helicase_C"/>
    <property type="match status" value="1"/>
</dbReference>
<gene>
    <name evidence="5" type="ORF">A3F84_28060</name>
</gene>
<keyword evidence="5" id="KW-0347">Helicase</keyword>